<feature type="domain" description="HAMP" evidence="13">
    <location>
        <begin position="128"/>
        <end position="181"/>
    </location>
</feature>
<keyword evidence="8" id="KW-1133">Transmembrane helix</keyword>
<accession>A0A418V0B8</accession>
<dbReference type="Gene3D" id="1.10.287.130">
    <property type="match status" value="1"/>
</dbReference>
<evidence type="ECO:0000256" key="4">
    <source>
        <dbReference type="ARBA" id="ARBA00022553"/>
    </source>
</evidence>
<dbReference type="Pfam" id="PF00672">
    <property type="entry name" value="HAMP"/>
    <property type="match status" value="1"/>
</dbReference>
<dbReference type="EMBL" id="QYUJ01000030">
    <property type="protein sequence ID" value="RJF69162.1"/>
    <property type="molecule type" value="Genomic_DNA"/>
</dbReference>
<dbReference type="InterPro" id="IPR036097">
    <property type="entry name" value="HisK_dim/P_sf"/>
</dbReference>
<dbReference type="Pfam" id="PF02518">
    <property type="entry name" value="HATPase_c"/>
    <property type="match status" value="1"/>
</dbReference>
<keyword evidence="4" id="KW-0597">Phosphoprotein</keyword>
<dbReference type="SMART" id="SM00388">
    <property type="entry name" value="HisKA"/>
    <property type="match status" value="1"/>
</dbReference>
<dbReference type="AlphaFoldDB" id="A0A418V0B8"/>
<dbReference type="InterPro" id="IPR003661">
    <property type="entry name" value="HisK_dim/P_dom"/>
</dbReference>
<sequence length="406" mass="43238">MLTVVLVSVGGTFAFSSLAVQREFRKLPPDIQTYLRSRDAALRRGETPPAPPVRPSSARSTSERPSSAAATSRPSATTSATSTASNRTDRPPWPVRQVDWLRGVQRQLLQIGLVAVAVSALLALWLARRIARPLTVVSRAAGRLAAGELQVRVPVPTMDRELAALAHSFNGMAHNLEQLEAERRQAVADIAHELRTPLAIMQARLDAMEDGIYPMSSEQIALLSTQTQLLTRLVGDLRTLTLLDAGQLALNRRDTDLGELAQAVTAGLQTQALERGVQLHVVQADAAPVSADPDRLRQVLSNLIENALRHARAHVDVSVSVQGAEVALHVDDDGAGIPAEKRQQVFTRFTRLDESRSRDAGGSGLGLSIVQALATAHGGSARAEASPLGGARLSVTVPLGVPDAPG</sequence>
<dbReference type="InterPro" id="IPR005467">
    <property type="entry name" value="His_kinase_dom"/>
</dbReference>
<name>A0A418V0B8_9DEIO</name>
<comment type="catalytic activity">
    <reaction evidence="1">
        <text>ATP + protein L-histidine = ADP + protein N-phospho-L-histidine.</text>
        <dbReference type="EC" id="2.7.13.3"/>
    </reaction>
</comment>
<evidence type="ECO:0000256" key="9">
    <source>
        <dbReference type="ARBA" id="ARBA00023012"/>
    </source>
</evidence>
<evidence type="ECO:0000256" key="1">
    <source>
        <dbReference type="ARBA" id="ARBA00000085"/>
    </source>
</evidence>
<dbReference type="PANTHER" id="PTHR45436">
    <property type="entry name" value="SENSOR HISTIDINE KINASE YKOH"/>
    <property type="match status" value="1"/>
</dbReference>
<proteinExistence type="predicted"/>
<evidence type="ECO:0000256" key="11">
    <source>
        <dbReference type="SAM" id="MobiDB-lite"/>
    </source>
</evidence>
<feature type="domain" description="Histidine kinase" evidence="12">
    <location>
        <begin position="189"/>
        <end position="401"/>
    </location>
</feature>
<dbReference type="SUPFAM" id="SSF158472">
    <property type="entry name" value="HAMP domain-like"/>
    <property type="match status" value="1"/>
</dbReference>
<keyword evidence="15" id="KW-1185">Reference proteome</keyword>
<dbReference type="InterPro" id="IPR050428">
    <property type="entry name" value="TCS_sensor_his_kinase"/>
</dbReference>
<keyword evidence="7" id="KW-0418">Kinase</keyword>
<keyword evidence="10" id="KW-0472">Membrane</keyword>
<organism evidence="14 15">
    <name type="scientific">Deinococcus cavernae</name>
    <dbReference type="NCBI Taxonomy" id="2320857"/>
    <lineage>
        <taxon>Bacteria</taxon>
        <taxon>Thermotogati</taxon>
        <taxon>Deinococcota</taxon>
        <taxon>Deinococci</taxon>
        <taxon>Deinococcales</taxon>
        <taxon>Deinococcaceae</taxon>
        <taxon>Deinococcus</taxon>
    </lineage>
</organism>
<protein>
    <recommendedName>
        <fullName evidence="3">histidine kinase</fullName>
        <ecNumber evidence="3">2.7.13.3</ecNumber>
    </recommendedName>
</protein>
<feature type="region of interest" description="Disordered" evidence="11">
    <location>
        <begin position="39"/>
        <end position="92"/>
    </location>
</feature>
<dbReference type="FunFam" id="3.30.565.10:FF:000006">
    <property type="entry name" value="Sensor histidine kinase WalK"/>
    <property type="match status" value="1"/>
</dbReference>
<evidence type="ECO:0000256" key="6">
    <source>
        <dbReference type="ARBA" id="ARBA00022692"/>
    </source>
</evidence>
<dbReference type="GO" id="GO:0005886">
    <property type="term" value="C:plasma membrane"/>
    <property type="evidence" value="ECO:0007669"/>
    <property type="project" value="TreeGrafter"/>
</dbReference>
<dbReference type="InterPro" id="IPR036890">
    <property type="entry name" value="HATPase_C_sf"/>
</dbReference>
<keyword evidence="9" id="KW-0902">Two-component regulatory system</keyword>
<reference evidence="14 15" key="1">
    <citation type="submission" date="2018-09" db="EMBL/GenBank/DDBJ databases">
        <authorList>
            <person name="Zhu H."/>
        </authorList>
    </citation>
    <scope>NUCLEOTIDE SEQUENCE [LARGE SCALE GENOMIC DNA]</scope>
    <source>
        <strain evidence="14 15">K2S05-167</strain>
    </source>
</reference>
<dbReference type="PRINTS" id="PR00344">
    <property type="entry name" value="BCTRLSENSOR"/>
</dbReference>
<dbReference type="SMART" id="SM00304">
    <property type="entry name" value="HAMP"/>
    <property type="match status" value="1"/>
</dbReference>
<evidence type="ECO:0000256" key="10">
    <source>
        <dbReference type="ARBA" id="ARBA00023136"/>
    </source>
</evidence>
<gene>
    <name evidence="14" type="ORF">D3875_21690</name>
</gene>
<comment type="subcellular location">
    <subcellularLocation>
        <location evidence="2">Membrane</location>
    </subcellularLocation>
</comment>
<dbReference type="InterPro" id="IPR004358">
    <property type="entry name" value="Sig_transdc_His_kin-like_C"/>
</dbReference>
<dbReference type="OrthoDB" id="59230at2"/>
<evidence type="ECO:0000256" key="7">
    <source>
        <dbReference type="ARBA" id="ARBA00022777"/>
    </source>
</evidence>
<evidence type="ECO:0000259" key="13">
    <source>
        <dbReference type="PROSITE" id="PS50885"/>
    </source>
</evidence>
<dbReference type="InterPro" id="IPR003594">
    <property type="entry name" value="HATPase_dom"/>
</dbReference>
<feature type="compositionally biased region" description="Low complexity" evidence="11">
    <location>
        <begin position="55"/>
        <end position="86"/>
    </location>
</feature>
<evidence type="ECO:0000256" key="8">
    <source>
        <dbReference type="ARBA" id="ARBA00022989"/>
    </source>
</evidence>
<dbReference type="SMART" id="SM00387">
    <property type="entry name" value="HATPase_c"/>
    <property type="match status" value="1"/>
</dbReference>
<dbReference type="Gene3D" id="3.30.565.10">
    <property type="entry name" value="Histidine kinase-like ATPase, C-terminal domain"/>
    <property type="match status" value="1"/>
</dbReference>
<dbReference type="InterPro" id="IPR003660">
    <property type="entry name" value="HAMP_dom"/>
</dbReference>
<evidence type="ECO:0000259" key="12">
    <source>
        <dbReference type="PROSITE" id="PS50109"/>
    </source>
</evidence>
<dbReference type="PANTHER" id="PTHR45436:SF5">
    <property type="entry name" value="SENSOR HISTIDINE KINASE TRCS"/>
    <property type="match status" value="1"/>
</dbReference>
<dbReference type="Pfam" id="PF00512">
    <property type="entry name" value="HisKA"/>
    <property type="match status" value="1"/>
</dbReference>
<keyword evidence="5" id="KW-0808">Transferase</keyword>
<keyword evidence="6" id="KW-0812">Transmembrane</keyword>
<dbReference type="GO" id="GO:0000155">
    <property type="term" value="F:phosphorelay sensor kinase activity"/>
    <property type="evidence" value="ECO:0007669"/>
    <property type="project" value="InterPro"/>
</dbReference>
<dbReference type="PROSITE" id="PS50885">
    <property type="entry name" value="HAMP"/>
    <property type="match status" value="1"/>
</dbReference>
<dbReference type="EC" id="2.7.13.3" evidence="3"/>
<evidence type="ECO:0000256" key="5">
    <source>
        <dbReference type="ARBA" id="ARBA00022679"/>
    </source>
</evidence>
<evidence type="ECO:0000313" key="15">
    <source>
        <dbReference type="Proteomes" id="UP000286287"/>
    </source>
</evidence>
<dbReference type="PROSITE" id="PS50109">
    <property type="entry name" value="HIS_KIN"/>
    <property type="match status" value="1"/>
</dbReference>
<evidence type="ECO:0000313" key="14">
    <source>
        <dbReference type="EMBL" id="RJF69162.1"/>
    </source>
</evidence>
<dbReference type="Gene3D" id="6.10.340.10">
    <property type="match status" value="1"/>
</dbReference>
<comment type="caution">
    <text evidence="14">The sequence shown here is derived from an EMBL/GenBank/DDBJ whole genome shotgun (WGS) entry which is preliminary data.</text>
</comment>
<dbReference type="SUPFAM" id="SSF47384">
    <property type="entry name" value="Homodimeric domain of signal transducing histidine kinase"/>
    <property type="match status" value="1"/>
</dbReference>
<evidence type="ECO:0000256" key="2">
    <source>
        <dbReference type="ARBA" id="ARBA00004370"/>
    </source>
</evidence>
<dbReference type="CDD" id="cd00082">
    <property type="entry name" value="HisKA"/>
    <property type="match status" value="1"/>
</dbReference>
<dbReference type="CDD" id="cd06225">
    <property type="entry name" value="HAMP"/>
    <property type="match status" value="1"/>
</dbReference>
<dbReference type="Proteomes" id="UP000286287">
    <property type="component" value="Unassembled WGS sequence"/>
</dbReference>
<dbReference type="SUPFAM" id="SSF55874">
    <property type="entry name" value="ATPase domain of HSP90 chaperone/DNA topoisomerase II/histidine kinase"/>
    <property type="match status" value="1"/>
</dbReference>
<evidence type="ECO:0000256" key="3">
    <source>
        <dbReference type="ARBA" id="ARBA00012438"/>
    </source>
</evidence>